<protein>
    <recommendedName>
        <fullName evidence="3">DUF3168 domain-containing protein</fullName>
    </recommendedName>
</protein>
<gene>
    <name evidence="1" type="ORF">OS125_11315</name>
</gene>
<name>A0ABT3WUI2_9CORY</name>
<organism evidence="1 2">
    <name type="scientific">Corynebacterium pygosceleis</name>
    <dbReference type="NCBI Taxonomy" id="2800406"/>
    <lineage>
        <taxon>Bacteria</taxon>
        <taxon>Bacillati</taxon>
        <taxon>Actinomycetota</taxon>
        <taxon>Actinomycetes</taxon>
        <taxon>Mycobacteriales</taxon>
        <taxon>Corynebacteriaceae</taxon>
        <taxon>Corynebacterium</taxon>
    </lineage>
</organism>
<evidence type="ECO:0000313" key="1">
    <source>
        <dbReference type="EMBL" id="MCX7445821.1"/>
    </source>
</evidence>
<proteinExistence type="predicted"/>
<reference evidence="1" key="1">
    <citation type="submission" date="2022-11" db="EMBL/GenBank/DDBJ databases">
        <title>Corynebacterium sp. isolated from Penguins.</title>
        <authorList>
            <person name="Sedlar K."/>
            <person name="Svec P."/>
        </authorList>
    </citation>
    <scope>NUCLEOTIDE SEQUENCE</scope>
    <source>
        <strain evidence="1">P7003</strain>
    </source>
</reference>
<evidence type="ECO:0000313" key="2">
    <source>
        <dbReference type="Proteomes" id="UP001081709"/>
    </source>
</evidence>
<comment type="caution">
    <text evidence="1">The sequence shown here is derived from an EMBL/GenBank/DDBJ whole genome shotgun (WGS) entry which is preliminary data.</text>
</comment>
<dbReference type="Proteomes" id="UP001081709">
    <property type="component" value="Unassembled WGS sequence"/>
</dbReference>
<dbReference type="RefSeq" id="WP_248086476.1">
    <property type="nucleotide sequence ID" value="NZ_JALNJC010000012.1"/>
</dbReference>
<evidence type="ECO:0008006" key="3">
    <source>
        <dbReference type="Google" id="ProtNLM"/>
    </source>
</evidence>
<sequence>MIELWMQRDAVELVTRTLKRRTDLGDAVVHEVPDGWTPRKGPIVTVVSDGTPVSEKSWTRELVRVTVHAHDRFAARRILVKLDALLLTPGLYLGANIKPGPGIIAMNTSKLEGGMASAGYRVTQTRKVETHGS</sequence>
<keyword evidence="2" id="KW-1185">Reference proteome</keyword>
<accession>A0ABT3WUI2</accession>
<dbReference type="EMBL" id="JAPMKV010000010">
    <property type="protein sequence ID" value="MCX7445821.1"/>
    <property type="molecule type" value="Genomic_DNA"/>
</dbReference>